<keyword evidence="5 7" id="KW-1133">Transmembrane helix</keyword>
<evidence type="ECO:0000256" key="4">
    <source>
        <dbReference type="ARBA" id="ARBA00022692"/>
    </source>
</evidence>
<comment type="similarity">
    <text evidence="2">Belongs to the chloride channel MCLC family.</text>
</comment>
<organism evidence="8 9">
    <name type="scientific">Owenia fusiformis</name>
    <name type="common">Polychaete worm</name>
    <dbReference type="NCBI Taxonomy" id="6347"/>
    <lineage>
        <taxon>Eukaryota</taxon>
        <taxon>Metazoa</taxon>
        <taxon>Spiralia</taxon>
        <taxon>Lophotrochozoa</taxon>
        <taxon>Annelida</taxon>
        <taxon>Polychaeta</taxon>
        <taxon>Sedentaria</taxon>
        <taxon>Canalipalpata</taxon>
        <taxon>Sabellida</taxon>
        <taxon>Oweniida</taxon>
        <taxon>Oweniidae</taxon>
        <taxon>Owenia</taxon>
    </lineage>
</organism>
<feature type="transmembrane region" description="Helical" evidence="7">
    <location>
        <begin position="323"/>
        <end position="343"/>
    </location>
</feature>
<feature type="transmembrane region" description="Helical" evidence="7">
    <location>
        <begin position="201"/>
        <end position="220"/>
    </location>
</feature>
<keyword evidence="6 7" id="KW-0472">Membrane</keyword>
<evidence type="ECO:0000313" key="8">
    <source>
        <dbReference type="EMBL" id="CAH1772322.1"/>
    </source>
</evidence>
<protein>
    <recommendedName>
        <fullName evidence="3">Chloride channel CLIC-like protein 1</fullName>
    </recommendedName>
</protein>
<keyword evidence="4 7" id="KW-0812">Transmembrane</keyword>
<dbReference type="Pfam" id="PF05934">
    <property type="entry name" value="MCLC"/>
    <property type="match status" value="1"/>
</dbReference>
<dbReference type="GO" id="GO:0005783">
    <property type="term" value="C:endoplasmic reticulum"/>
    <property type="evidence" value="ECO:0007669"/>
    <property type="project" value="TreeGrafter"/>
</dbReference>
<accession>A0A8S4MUG4</accession>
<feature type="transmembrane region" description="Helical" evidence="7">
    <location>
        <begin position="20"/>
        <end position="38"/>
    </location>
</feature>
<dbReference type="PANTHER" id="PTHR34093:SF1">
    <property type="entry name" value="CHLORIDE CHANNEL CLIC-LIKE PROTEIN 1"/>
    <property type="match status" value="1"/>
</dbReference>
<sequence length="416" mass="47656">MAPRKKKCFKFSTNLPATRLLALLILLNVIFVIVYISHFTGSLDHETPQEDLLDSKPYSLNLLHKASGIFTSLFSGEAKTVQEQLSWREQSVLYLQETWFIIIEFGTFTRKAVSETVHYAIICSSINSSRCIISKSLLISLMICAVVCDVYFTWKVCFGGKTQHRNANKKVKHVQSIENISHNINDTYDTQLKSRPLKWKTIVFICALISAAISIPWEFIRLYQNEVAKKSSVMYQGMPSDCIPKDMTVWQSWKSWCMWQLSWEDSPCDKYHHALLVDPFWEVTPMLVLSSAFTRCITKPFEIICSAIGRCFKLIFSEIPSPWQPVVMLIITLVTMISVAMVCKYRIHFPLLLKIEPTRTPIMSRSYSTLSRRTIGSKTGTSCKQCSHDTNSLGDYEVIPLHQNKQLLDSSLELSF</sequence>
<dbReference type="InterPro" id="IPR009231">
    <property type="entry name" value="Chloride_chnl_CLIC-like"/>
</dbReference>
<dbReference type="PANTHER" id="PTHR34093">
    <property type="entry name" value="CHLORIDE CHANNEL CLIC-LIKE PROTEIN 1"/>
    <property type="match status" value="1"/>
</dbReference>
<keyword evidence="9" id="KW-1185">Reference proteome</keyword>
<comment type="caution">
    <text evidence="8">The sequence shown here is derived from an EMBL/GenBank/DDBJ whole genome shotgun (WGS) entry which is preliminary data.</text>
</comment>
<evidence type="ECO:0000256" key="7">
    <source>
        <dbReference type="SAM" id="Phobius"/>
    </source>
</evidence>
<evidence type="ECO:0000256" key="6">
    <source>
        <dbReference type="ARBA" id="ARBA00023136"/>
    </source>
</evidence>
<evidence type="ECO:0000256" key="5">
    <source>
        <dbReference type="ARBA" id="ARBA00022989"/>
    </source>
</evidence>
<proteinExistence type="inferred from homology"/>
<dbReference type="AlphaFoldDB" id="A0A8S4MUG4"/>
<dbReference type="Proteomes" id="UP000749559">
    <property type="component" value="Unassembled WGS sequence"/>
</dbReference>
<dbReference type="OrthoDB" id="10037397at2759"/>
<evidence type="ECO:0000256" key="2">
    <source>
        <dbReference type="ARBA" id="ARBA00005944"/>
    </source>
</evidence>
<dbReference type="EMBL" id="CAIIXF020000001">
    <property type="protein sequence ID" value="CAH1772322.1"/>
    <property type="molecule type" value="Genomic_DNA"/>
</dbReference>
<dbReference type="GO" id="GO:0016020">
    <property type="term" value="C:membrane"/>
    <property type="evidence" value="ECO:0007669"/>
    <property type="project" value="UniProtKB-SubCell"/>
</dbReference>
<gene>
    <name evidence="8" type="ORF">OFUS_LOCUS100</name>
</gene>
<name>A0A8S4MUG4_OWEFU</name>
<evidence type="ECO:0000256" key="1">
    <source>
        <dbReference type="ARBA" id="ARBA00004141"/>
    </source>
</evidence>
<evidence type="ECO:0000313" key="9">
    <source>
        <dbReference type="Proteomes" id="UP000749559"/>
    </source>
</evidence>
<dbReference type="GO" id="GO:0005254">
    <property type="term" value="F:chloride channel activity"/>
    <property type="evidence" value="ECO:0007669"/>
    <property type="project" value="TreeGrafter"/>
</dbReference>
<comment type="subcellular location">
    <subcellularLocation>
        <location evidence="1">Membrane</location>
        <topology evidence="1">Multi-pass membrane protein</topology>
    </subcellularLocation>
</comment>
<evidence type="ECO:0000256" key="3">
    <source>
        <dbReference type="ARBA" id="ARBA00015571"/>
    </source>
</evidence>
<reference evidence="8" key="1">
    <citation type="submission" date="2022-03" db="EMBL/GenBank/DDBJ databases">
        <authorList>
            <person name="Martin C."/>
        </authorList>
    </citation>
    <scope>NUCLEOTIDE SEQUENCE</scope>
</reference>
<feature type="transmembrane region" description="Helical" evidence="7">
    <location>
        <begin position="137"/>
        <end position="154"/>
    </location>
</feature>